<dbReference type="Proteomes" id="UP000195437">
    <property type="component" value="Chromosome"/>
</dbReference>
<reference evidence="4" key="1">
    <citation type="submission" date="2017-05" db="EMBL/GenBank/DDBJ databases">
        <authorList>
            <person name="Sung H."/>
        </authorList>
    </citation>
    <scope>NUCLEOTIDE SEQUENCE [LARGE SCALE GENOMIC DNA]</scope>
    <source>
        <strain evidence="4">AR23208</strain>
    </source>
</reference>
<protein>
    <recommendedName>
        <fullName evidence="5">DUF4878 domain-containing protein</fullName>
    </recommendedName>
</protein>
<evidence type="ECO:0000256" key="1">
    <source>
        <dbReference type="SAM" id="MobiDB-lite"/>
    </source>
</evidence>
<proteinExistence type="predicted"/>
<evidence type="ECO:0008006" key="5">
    <source>
        <dbReference type="Google" id="ProtNLM"/>
    </source>
</evidence>
<evidence type="ECO:0000256" key="2">
    <source>
        <dbReference type="SAM" id="SignalP"/>
    </source>
</evidence>
<gene>
    <name evidence="3" type="ORF">CBW65_03995</name>
</gene>
<keyword evidence="2" id="KW-0732">Signal</keyword>
<dbReference type="KEGG" id="tum:CBW65_03995"/>
<feature type="compositionally biased region" description="Polar residues" evidence="1">
    <location>
        <begin position="158"/>
        <end position="169"/>
    </location>
</feature>
<evidence type="ECO:0000313" key="3">
    <source>
        <dbReference type="EMBL" id="ARU60316.1"/>
    </source>
</evidence>
<dbReference type="RefSeq" id="WP_087455704.1">
    <property type="nucleotide sequence ID" value="NZ_CP021434.1"/>
</dbReference>
<feature type="chain" id="PRO_5012214527" description="DUF4878 domain-containing protein" evidence="2">
    <location>
        <begin position="28"/>
        <end position="169"/>
    </location>
</feature>
<dbReference type="OrthoDB" id="2650475at2"/>
<accession>A0A1Y0IKG1</accession>
<dbReference type="EMBL" id="CP021434">
    <property type="protein sequence ID" value="ARU60316.1"/>
    <property type="molecule type" value="Genomic_DNA"/>
</dbReference>
<feature type="signal peptide" evidence="2">
    <location>
        <begin position="1"/>
        <end position="27"/>
    </location>
</feature>
<keyword evidence="4" id="KW-1185">Reference proteome</keyword>
<dbReference type="AlphaFoldDB" id="A0A1Y0IKG1"/>
<name>A0A1Y0IKG1_9BACL</name>
<feature type="region of interest" description="Disordered" evidence="1">
    <location>
        <begin position="140"/>
        <end position="169"/>
    </location>
</feature>
<sequence length="169" mass="18936">MKIGQLLSVFLLAAVVVVNSMAPATFAAKAEPKTAEEAVRTFFESELNHDIDGMMRVAKDLRFYTTKAQKAEYESAHKIHPLEHYEIVSQKEVNASRVDFLVTAVYKDMDDMPELPYSAIKEDGQWKILIQAMEIDMSPDSPQPGKITIKSNKWENAPDSTVTPDTTSL</sequence>
<organism evidence="3 4">
    <name type="scientific">Tumebacillus avium</name>
    <dbReference type="NCBI Taxonomy" id="1903704"/>
    <lineage>
        <taxon>Bacteria</taxon>
        <taxon>Bacillati</taxon>
        <taxon>Bacillota</taxon>
        <taxon>Bacilli</taxon>
        <taxon>Bacillales</taxon>
        <taxon>Alicyclobacillaceae</taxon>
        <taxon>Tumebacillus</taxon>
    </lineage>
</organism>
<evidence type="ECO:0000313" key="4">
    <source>
        <dbReference type="Proteomes" id="UP000195437"/>
    </source>
</evidence>